<dbReference type="PaxDb" id="3708-A0A078I2Z9"/>
<protein>
    <recommendedName>
        <fullName evidence="1">non-specific serine/threonine protein kinase</fullName>
        <ecNumber evidence="1">2.7.11.1</ecNumber>
    </recommendedName>
</protein>
<dbReference type="AlphaFoldDB" id="A0A078I2Z9"/>
<dbReference type="STRING" id="3708.A0A078I2Z9"/>
<evidence type="ECO:0000256" key="6">
    <source>
        <dbReference type="ARBA" id="ARBA00022840"/>
    </source>
</evidence>
<dbReference type="InterPro" id="IPR001772">
    <property type="entry name" value="KA1_dom"/>
</dbReference>
<evidence type="ECO:0000256" key="3">
    <source>
        <dbReference type="ARBA" id="ARBA00022679"/>
    </source>
</evidence>
<dbReference type="EMBL" id="HG994356">
    <property type="protein sequence ID" value="CAF2143803.1"/>
    <property type="molecule type" value="Genomic_DNA"/>
</dbReference>
<keyword evidence="5" id="KW-0418">Kinase</keyword>
<comment type="catalytic activity">
    <reaction evidence="8">
        <text>L-seryl-[protein] + ATP = O-phospho-L-seryl-[protein] + ADP + H(+)</text>
        <dbReference type="Rhea" id="RHEA:17989"/>
        <dbReference type="Rhea" id="RHEA-COMP:9863"/>
        <dbReference type="Rhea" id="RHEA-COMP:11604"/>
        <dbReference type="ChEBI" id="CHEBI:15378"/>
        <dbReference type="ChEBI" id="CHEBI:29999"/>
        <dbReference type="ChEBI" id="CHEBI:30616"/>
        <dbReference type="ChEBI" id="CHEBI:83421"/>
        <dbReference type="ChEBI" id="CHEBI:456216"/>
        <dbReference type="EC" id="2.7.11.1"/>
    </reaction>
</comment>
<gene>
    <name evidence="11" type="primary">BnaA02g29700D</name>
    <name evidence="10" type="ORF">DARMORV10_A02P36370.1</name>
    <name evidence="11" type="ORF">GSBRNA2T00080084001</name>
</gene>
<evidence type="ECO:0000256" key="2">
    <source>
        <dbReference type="ARBA" id="ARBA00022527"/>
    </source>
</evidence>
<evidence type="ECO:0000256" key="7">
    <source>
        <dbReference type="ARBA" id="ARBA00047899"/>
    </source>
</evidence>
<organism evidence="11 12">
    <name type="scientific">Brassica napus</name>
    <name type="common">Rape</name>
    <dbReference type="NCBI Taxonomy" id="3708"/>
    <lineage>
        <taxon>Eukaryota</taxon>
        <taxon>Viridiplantae</taxon>
        <taxon>Streptophyta</taxon>
        <taxon>Embryophyta</taxon>
        <taxon>Tracheophyta</taxon>
        <taxon>Spermatophyta</taxon>
        <taxon>Magnoliopsida</taxon>
        <taxon>eudicotyledons</taxon>
        <taxon>Gunneridae</taxon>
        <taxon>Pentapetalae</taxon>
        <taxon>rosids</taxon>
        <taxon>malvids</taxon>
        <taxon>Brassicales</taxon>
        <taxon>Brassicaceae</taxon>
        <taxon>Brassiceae</taxon>
        <taxon>Brassica</taxon>
    </lineage>
</organism>
<keyword evidence="12" id="KW-1185">Reference proteome</keyword>
<sequence>MRKPVGNCFVLSRSLSNSRKAVLFPPPCRSSRRNDPAKLKRRLLKWSDVTTTNTTMPKSSSSSTVVFLCYICVGWKNLTHCHNNKLHFGDDSSIIEDDCAMILPTVIKFERQLYKAREEKYLLDIQRVNGPQFLFLDLCAAFLTELRVI</sequence>
<dbReference type="GO" id="GO:0005524">
    <property type="term" value="F:ATP binding"/>
    <property type="evidence" value="ECO:0007669"/>
    <property type="project" value="UniProtKB-KW"/>
</dbReference>
<reference evidence="10" key="3">
    <citation type="submission" date="2021-01" db="EMBL/GenBank/DDBJ databases">
        <authorList>
            <consortium name="Genoscope - CEA"/>
            <person name="William W."/>
        </authorList>
    </citation>
    <scope>NUCLEOTIDE SEQUENCE</scope>
</reference>
<proteinExistence type="predicted"/>
<keyword evidence="6" id="KW-0067">ATP-binding</keyword>
<comment type="catalytic activity">
    <reaction evidence="7">
        <text>L-threonyl-[protein] + ATP = O-phospho-L-threonyl-[protein] + ADP + H(+)</text>
        <dbReference type="Rhea" id="RHEA:46608"/>
        <dbReference type="Rhea" id="RHEA-COMP:11060"/>
        <dbReference type="Rhea" id="RHEA-COMP:11605"/>
        <dbReference type="ChEBI" id="CHEBI:15378"/>
        <dbReference type="ChEBI" id="CHEBI:30013"/>
        <dbReference type="ChEBI" id="CHEBI:30616"/>
        <dbReference type="ChEBI" id="CHEBI:61977"/>
        <dbReference type="ChEBI" id="CHEBI:456216"/>
        <dbReference type="EC" id="2.7.11.1"/>
    </reaction>
</comment>
<dbReference type="PROSITE" id="PS50032">
    <property type="entry name" value="KA1"/>
    <property type="match status" value="1"/>
</dbReference>
<dbReference type="SMR" id="A0A078I2Z9"/>
<evidence type="ECO:0000256" key="8">
    <source>
        <dbReference type="ARBA" id="ARBA00048679"/>
    </source>
</evidence>
<dbReference type="EC" id="2.7.11.1" evidence="1"/>
<evidence type="ECO:0000313" key="12">
    <source>
        <dbReference type="Proteomes" id="UP000028999"/>
    </source>
</evidence>
<evidence type="ECO:0000256" key="4">
    <source>
        <dbReference type="ARBA" id="ARBA00022741"/>
    </source>
</evidence>
<reference evidence="11 12" key="1">
    <citation type="journal article" date="2014" name="Science">
        <title>Plant genetics. Early allopolyploid evolution in the post-Neolithic Brassica napus oilseed genome.</title>
        <authorList>
            <person name="Chalhoub B."/>
            <person name="Denoeud F."/>
            <person name="Liu S."/>
            <person name="Parkin I.A."/>
            <person name="Tang H."/>
            <person name="Wang X."/>
            <person name="Chiquet J."/>
            <person name="Belcram H."/>
            <person name="Tong C."/>
            <person name="Samans B."/>
            <person name="Correa M."/>
            <person name="Da Silva C."/>
            <person name="Just J."/>
            <person name="Falentin C."/>
            <person name="Koh C.S."/>
            <person name="Le Clainche I."/>
            <person name="Bernard M."/>
            <person name="Bento P."/>
            <person name="Noel B."/>
            <person name="Labadie K."/>
            <person name="Alberti A."/>
            <person name="Charles M."/>
            <person name="Arnaud D."/>
            <person name="Guo H."/>
            <person name="Daviaud C."/>
            <person name="Alamery S."/>
            <person name="Jabbari K."/>
            <person name="Zhao M."/>
            <person name="Edger P.P."/>
            <person name="Chelaifa H."/>
            <person name="Tack D."/>
            <person name="Lassalle G."/>
            <person name="Mestiri I."/>
            <person name="Schnel N."/>
            <person name="Le Paslier M.C."/>
            <person name="Fan G."/>
            <person name="Renault V."/>
            <person name="Bayer P.E."/>
            <person name="Golicz A.A."/>
            <person name="Manoli S."/>
            <person name="Lee T.H."/>
            <person name="Thi V.H."/>
            <person name="Chalabi S."/>
            <person name="Hu Q."/>
            <person name="Fan C."/>
            <person name="Tollenaere R."/>
            <person name="Lu Y."/>
            <person name="Battail C."/>
            <person name="Shen J."/>
            <person name="Sidebottom C.H."/>
            <person name="Wang X."/>
            <person name="Canaguier A."/>
            <person name="Chauveau A."/>
            <person name="Berard A."/>
            <person name="Deniot G."/>
            <person name="Guan M."/>
            <person name="Liu Z."/>
            <person name="Sun F."/>
            <person name="Lim Y.P."/>
            <person name="Lyons E."/>
            <person name="Town C.D."/>
            <person name="Bancroft I."/>
            <person name="Wang X."/>
            <person name="Meng J."/>
            <person name="Ma J."/>
            <person name="Pires J.C."/>
            <person name="King G.J."/>
            <person name="Brunel D."/>
            <person name="Delourme R."/>
            <person name="Renard M."/>
            <person name="Aury J.M."/>
            <person name="Adams K.L."/>
            <person name="Batley J."/>
            <person name="Snowdon R.J."/>
            <person name="Tost J."/>
            <person name="Edwards D."/>
            <person name="Zhou Y."/>
            <person name="Hua W."/>
            <person name="Sharpe A.G."/>
            <person name="Paterson A.H."/>
            <person name="Guan C."/>
            <person name="Wincker P."/>
        </authorList>
    </citation>
    <scope>NUCLEOTIDE SEQUENCE [LARGE SCALE GENOMIC DNA]</scope>
    <source>
        <strain evidence="12">cv. Darmor-bzh</strain>
    </source>
</reference>
<dbReference type="Gramene" id="CDY44407">
    <property type="protein sequence ID" value="CDY44407"/>
    <property type="gene ID" value="GSBRNA2T00080084001"/>
</dbReference>
<evidence type="ECO:0000259" key="9">
    <source>
        <dbReference type="PROSITE" id="PS50032"/>
    </source>
</evidence>
<evidence type="ECO:0000313" key="11">
    <source>
        <dbReference type="EMBL" id="CDY44407.1"/>
    </source>
</evidence>
<reference evidence="11" key="2">
    <citation type="submission" date="2014-06" db="EMBL/GenBank/DDBJ databases">
        <authorList>
            <person name="Genoscope - CEA"/>
        </authorList>
    </citation>
    <scope>NUCLEOTIDE SEQUENCE</scope>
</reference>
<evidence type="ECO:0000256" key="5">
    <source>
        <dbReference type="ARBA" id="ARBA00022777"/>
    </source>
</evidence>
<dbReference type="InterPro" id="IPR028375">
    <property type="entry name" value="KA1/Ssp2_C"/>
</dbReference>
<name>A0A078I2Z9_BRANA</name>
<accession>A0A078I2Z9</accession>
<feature type="domain" description="KA1" evidence="9">
    <location>
        <begin position="100"/>
        <end position="148"/>
    </location>
</feature>
<dbReference type="SUPFAM" id="SSF103243">
    <property type="entry name" value="KA1-like"/>
    <property type="match status" value="1"/>
</dbReference>
<evidence type="ECO:0000313" key="10">
    <source>
        <dbReference type="EMBL" id="CAF2143803.1"/>
    </source>
</evidence>
<dbReference type="Proteomes" id="UP000028999">
    <property type="component" value="Unassembled WGS sequence"/>
</dbReference>
<keyword evidence="3" id="KW-0808">Transferase</keyword>
<dbReference type="OMA" id="EDDCAMI"/>
<keyword evidence="2" id="KW-0723">Serine/threonine-protein kinase</keyword>
<evidence type="ECO:0000256" key="1">
    <source>
        <dbReference type="ARBA" id="ARBA00012513"/>
    </source>
</evidence>
<dbReference type="EMBL" id="LK032588">
    <property type="protein sequence ID" value="CDY44407.1"/>
    <property type="molecule type" value="Genomic_DNA"/>
</dbReference>
<dbReference type="Pfam" id="PF02149">
    <property type="entry name" value="KA1"/>
    <property type="match status" value="1"/>
</dbReference>
<dbReference type="GO" id="GO:0004674">
    <property type="term" value="F:protein serine/threonine kinase activity"/>
    <property type="evidence" value="ECO:0007669"/>
    <property type="project" value="UniProtKB-KW"/>
</dbReference>
<keyword evidence="4" id="KW-0547">Nucleotide-binding</keyword>
<dbReference type="Proteomes" id="UP001295469">
    <property type="component" value="Chromosome A02"/>
</dbReference>
<dbReference type="Gene3D" id="3.30.310.80">
    <property type="entry name" value="Kinase associated domain 1, KA1"/>
    <property type="match status" value="1"/>
</dbReference>